<dbReference type="RefSeq" id="WP_196395739.1">
    <property type="nucleotide sequence ID" value="NZ_JADNYM010000005.1"/>
</dbReference>
<evidence type="ECO:0000313" key="1">
    <source>
        <dbReference type="EMBL" id="MBG0738803.1"/>
    </source>
</evidence>
<name>A0A931CSA6_9MICC</name>
<dbReference type="AlphaFoldDB" id="A0A931CSA6"/>
<protein>
    <submittedName>
        <fullName evidence="1">Uncharacterized protein</fullName>
    </submittedName>
</protein>
<reference evidence="1 2" key="1">
    <citation type="submission" date="2020-11" db="EMBL/GenBank/DDBJ databases">
        <title>Arthrobacter antarcticus sp. nov., isolated from Antarctic Soil.</title>
        <authorList>
            <person name="Li J."/>
        </authorList>
    </citation>
    <scope>NUCLEOTIDE SEQUENCE [LARGE SCALE GENOMIC DNA]</scope>
    <source>
        <strain evidence="1 2">Z1-20</strain>
    </source>
</reference>
<dbReference type="Proteomes" id="UP000655366">
    <property type="component" value="Unassembled WGS sequence"/>
</dbReference>
<organism evidence="1 2">
    <name type="scientific">Arthrobacter terrae</name>
    <dbReference type="NCBI Taxonomy" id="2935737"/>
    <lineage>
        <taxon>Bacteria</taxon>
        <taxon>Bacillati</taxon>
        <taxon>Actinomycetota</taxon>
        <taxon>Actinomycetes</taxon>
        <taxon>Micrococcales</taxon>
        <taxon>Micrococcaceae</taxon>
        <taxon>Arthrobacter</taxon>
    </lineage>
</organism>
<sequence length="139" mass="15626">MKNNNLLDSREPHYRLAEHPETGQVVAVEVQKFHYHLYKFVNDDCFADEQSAAAEARKRNRLPILSPCCGAPIIALVNNDDSVEILCSATDCPNEWDRTGQVSYWQNLDVYPTLQSLKDSVMSHQPATPVMPAPKEAAK</sequence>
<keyword evidence="2" id="KW-1185">Reference proteome</keyword>
<gene>
    <name evidence="1" type="ORF">IV500_05135</name>
</gene>
<dbReference type="EMBL" id="JADNYM010000005">
    <property type="protein sequence ID" value="MBG0738803.1"/>
    <property type="molecule type" value="Genomic_DNA"/>
</dbReference>
<accession>A0A931CSA6</accession>
<comment type="caution">
    <text evidence="1">The sequence shown here is derived from an EMBL/GenBank/DDBJ whole genome shotgun (WGS) entry which is preliminary data.</text>
</comment>
<proteinExistence type="predicted"/>
<evidence type="ECO:0000313" key="2">
    <source>
        <dbReference type="Proteomes" id="UP000655366"/>
    </source>
</evidence>